<evidence type="ECO:0000259" key="2">
    <source>
        <dbReference type="Pfam" id="PF03781"/>
    </source>
</evidence>
<protein>
    <submittedName>
        <fullName evidence="3">SUMF1/EgtB/PvdO family nonheme iron enzyme</fullName>
    </submittedName>
</protein>
<feature type="signal peptide" evidence="1">
    <location>
        <begin position="1"/>
        <end position="19"/>
    </location>
</feature>
<accession>A0A6I5L238</accession>
<feature type="domain" description="Sulfatase-modifying factor enzyme-like" evidence="2">
    <location>
        <begin position="26"/>
        <end position="232"/>
    </location>
</feature>
<dbReference type="Gene3D" id="3.90.1580.10">
    <property type="entry name" value="paralog of FGE (formylglycine-generating enzyme)"/>
    <property type="match status" value="1"/>
</dbReference>
<name>A0A6I5L238_9FLAO</name>
<comment type="caution">
    <text evidence="3">The sequence shown here is derived from an EMBL/GenBank/DDBJ whole genome shotgun (WGS) entry which is preliminary data.</text>
</comment>
<dbReference type="Pfam" id="PF03781">
    <property type="entry name" value="FGE-sulfatase"/>
    <property type="match status" value="1"/>
</dbReference>
<dbReference type="InterPro" id="IPR051043">
    <property type="entry name" value="Sulfatase_Mod_Factor_Kinase"/>
</dbReference>
<dbReference type="PANTHER" id="PTHR23150">
    <property type="entry name" value="SULFATASE MODIFYING FACTOR 1, 2"/>
    <property type="match status" value="1"/>
</dbReference>
<sequence>MRTRLIIFTLLLSIQGTFAQNNLPVDMILVPEGFFGTQVSDSVTGSVKTHLTQEIRSFYMGSTEVSIQDFQQFCKDTGRKMPPAPEWGWGDPKLPIANVTYAEAIEYCNWLSKQYEETFTLPTPEQWEYAARSTNFDTPDFIYNKDLPNAFVVYIGNSREKPDCITCMQPNELGLYSMCGNVWEWTLAGERDPTNPAVMGGSFFEDANSVKVNSKKKFNKYLRRQDVGFRVVIN</sequence>
<keyword evidence="1" id="KW-0732">Signal</keyword>
<dbReference type="PANTHER" id="PTHR23150:SF19">
    <property type="entry name" value="FORMYLGLYCINE-GENERATING ENZYME"/>
    <property type="match status" value="1"/>
</dbReference>
<dbReference type="RefSeq" id="WP_163635638.1">
    <property type="nucleotide sequence ID" value="NZ_JAAAMI010000006.1"/>
</dbReference>
<dbReference type="AlphaFoldDB" id="A0A6I5L238"/>
<reference evidence="3 4" key="1">
    <citation type="submission" date="2020-01" db="EMBL/GenBank/DDBJ databases">
        <title>Muricauda sediminis sp.nov. 40Bstr401.</title>
        <authorList>
            <person name="Xue Z."/>
            <person name="Zhu S."/>
            <person name="Ren N."/>
            <person name="Chen T."/>
            <person name="Chen X."/>
            <person name="Chen J."/>
            <person name="Yang J."/>
        </authorList>
    </citation>
    <scope>NUCLEOTIDE SEQUENCE [LARGE SCALE GENOMIC DNA]</scope>
    <source>
        <strain evidence="3 4">40Bstr401</strain>
    </source>
</reference>
<evidence type="ECO:0000313" key="4">
    <source>
        <dbReference type="Proteomes" id="UP000468707"/>
    </source>
</evidence>
<dbReference type="EMBL" id="JAAAMI010000006">
    <property type="protein sequence ID" value="NDV44198.1"/>
    <property type="molecule type" value="Genomic_DNA"/>
</dbReference>
<evidence type="ECO:0000256" key="1">
    <source>
        <dbReference type="SAM" id="SignalP"/>
    </source>
</evidence>
<dbReference type="InterPro" id="IPR005532">
    <property type="entry name" value="SUMF_dom"/>
</dbReference>
<keyword evidence="4" id="KW-1185">Reference proteome</keyword>
<dbReference type="GO" id="GO:0120147">
    <property type="term" value="F:formylglycine-generating oxidase activity"/>
    <property type="evidence" value="ECO:0007669"/>
    <property type="project" value="TreeGrafter"/>
</dbReference>
<evidence type="ECO:0000313" key="3">
    <source>
        <dbReference type="EMBL" id="NDV44198.1"/>
    </source>
</evidence>
<proteinExistence type="predicted"/>
<dbReference type="InterPro" id="IPR016187">
    <property type="entry name" value="CTDL_fold"/>
</dbReference>
<dbReference type="SUPFAM" id="SSF56436">
    <property type="entry name" value="C-type lectin-like"/>
    <property type="match status" value="1"/>
</dbReference>
<organism evidence="3 4">
    <name type="scientific">Flagellimonas sediminis</name>
    <dbReference type="NCBI Taxonomy" id="2696468"/>
    <lineage>
        <taxon>Bacteria</taxon>
        <taxon>Pseudomonadati</taxon>
        <taxon>Bacteroidota</taxon>
        <taxon>Flavobacteriia</taxon>
        <taxon>Flavobacteriales</taxon>
        <taxon>Flavobacteriaceae</taxon>
        <taxon>Flagellimonas</taxon>
    </lineage>
</organism>
<gene>
    <name evidence="3" type="ORF">GTK07_12755</name>
</gene>
<dbReference type="InterPro" id="IPR042095">
    <property type="entry name" value="SUMF_sf"/>
</dbReference>
<dbReference type="Proteomes" id="UP000468707">
    <property type="component" value="Unassembled WGS sequence"/>
</dbReference>
<feature type="chain" id="PRO_5026071330" evidence="1">
    <location>
        <begin position="20"/>
        <end position="234"/>
    </location>
</feature>